<comment type="caution">
    <text evidence="2">The sequence shown here is derived from an EMBL/GenBank/DDBJ whole genome shotgun (WGS) entry which is preliminary data.</text>
</comment>
<dbReference type="EMBL" id="BMVP01000003">
    <property type="protein sequence ID" value="GHB52582.1"/>
    <property type="molecule type" value="Genomic_DNA"/>
</dbReference>
<accession>A0ABQ3EQR0</accession>
<feature type="compositionally biased region" description="Basic and acidic residues" evidence="1">
    <location>
        <begin position="1"/>
        <end position="22"/>
    </location>
</feature>
<organism evidence="2 3">
    <name type="scientific">Streptomyces cirratus</name>
    <dbReference type="NCBI Taxonomy" id="68187"/>
    <lineage>
        <taxon>Bacteria</taxon>
        <taxon>Bacillati</taxon>
        <taxon>Actinomycetota</taxon>
        <taxon>Actinomycetes</taxon>
        <taxon>Kitasatosporales</taxon>
        <taxon>Streptomycetaceae</taxon>
        <taxon>Streptomyces</taxon>
    </lineage>
</organism>
<protein>
    <submittedName>
        <fullName evidence="2">Uncharacterized protein</fullName>
    </submittedName>
</protein>
<feature type="region of interest" description="Disordered" evidence="1">
    <location>
        <begin position="1"/>
        <end position="68"/>
    </location>
</feature>
<evidence type="ECO:0000256" key="1">
    <source>
        <dbReference type="SAM" id="MobiDB-lite"/>
    </source>
</evidence>
<dbReference type="RefSeq" id="WP_190184252.1">
    <property type="nucleotide sequence ID" value="NZ_BMVP01000003.1"/>
</dbReference>
<name>A0ABQ3EQR0_9ACTN</name>
<proteinExistence type="predicted"/>
<gene>
    <name evidence="2" type="ORF">GCM10010347_23130</name>
</gene>
<sequence length="68" mass="7931">MGGMRDKNQQPGKSREEQEHQRQQRPGQDPESMRTGGRQRKPGEVSHDRALDDDMPRDDDMDMPRGQR</sequence>
<keyword evidence="3" id="KW-1185">Reference proteome</keyword>
<reference evidence="3" key="1">
    <citation type="journal article" date="2019" name="Int. J. Syst. Evol. Microbiol.">
        <title>The Global Catalogue of Microorganisms (GCM) 10K type strain sequencing project: providing services to taxonomists for standard genome sequencing and annotation.</title>
        <authorList>
            <consortium name="The Broad Institute Genomics Platform"/>
            <consortium name="The Broad Institute Genome Sequencing Center for Infectious Disease"/>
            <person name="Wu L."/>
            <person name="Ma J."/>
        </authorList>
    </citation>
    <scope>NUCLEOTIDE SEQUENCE [LARGE SCALE GENOMIC DNA]</scope>
    <source>
        <strain evidence="3">JCM 4738</strain>
    </source>
</reference>
<feature type="compositionally biased region" description="Basic and acidic residues" evidence="1">
    <location>
        <begin position="41"/>
        <end position="54"/>
    </location>
</feature>
<dbReference type="Proteomes" id="UP000642673">
    <property type="component" value="Unassembled WGS sequence"/>
</dbReference>
<evidence type="ECO:0000313" key="3">
    <source>
        <dbReference type="Proteomes" id="UP000642673"/>
    </source>
</evidence>
<evidence type="ECO:0000313" key="2">
    <source>
        <dbReference type="EMBL" id="GHB52582.1"/>
    </source>
</evidence>